<evidence type="ECO:0000313" key="3">
    <source>
        <dbReference type="EMBL" id="MBB4409605.1"/>
    </source>
</evidence>
<reference evidence="5 6" key="1">
    <citation type="submission" date="2020-08" db="EMBL/GenBank/DDBJ databases">
        <title>Genomic Encyclopedia of Type Strains, Phase IV (KMG-V): Genome sequencing to study the core and pangenomes of soil and plant-associated prokaryotes.</title>
        <authorList>
            <person name="Whitman W."/>
        </authorList>
    </citation>
    <scope>NUCLEOTIDE SEQUENCE [LARGE SCALE GENOMIC DNA]</scope>
    <source>
        <strain evidence="3 6">SEMIA 444</strain>
        <strain evidence="2 5">SEMIA 448</strain>
        <strain evidence="4 7">SEMIA 452</strain>
    </source>
</reference>
<feature type="compositionally biased region" description="Basic and acidic residues" evidence="1">
    <location>
        <begin position="25"/>
        <end position="35"/>
    </location>
</feature>
<comment type="caution">
    <text evidence="4">The sequence shown here is derived from an EMBL/GenBank/DDBJ whole genome shotgun (WGS) entry which is preliminary data.</text>
</comment>
<evidence type="ECO:0000313" key="7">
    <source>
        <dbReference type="Proteomes" id="UP000576087"/>
    </source>
</evidence>
<evidence type="ECO:0000313" key="2">
    <source>
        <dbReference type="EMBL" id="MBB4348001.1"/>
    </source>
</evidence>
<evidence type="ECO:0000256" key="1">
    <source>
        <dbReference type="SAM" id="MobiDB-lite"/>
    </source>
</evidence>
<evidence type="ECO:0000313" key="4">
    <source>
        <dbReference type="EMBL" id="MBB4444293.1"/>
    </source>
</evidence>
<sequence>MTQQEKTSNPAHQTQMMGSTCHPYKRYDEHPDGGGMREDELGAYVRFEVVEQLSGRIAKLEDDMCLALLDVLEERHRQVSSEGWTPEHDDQHDDYSLAKAASVYAACASVDRPDRAVMDQFGLAGTPTAIIRNWPTTWDTSWLKPTNRRRDLVKAVALLIAEIERLDRIMFREAESMSDRTYWTGSEDEQEPLDVK</sequence>
<dbReference type="AlphaFoldDB" id="A0A7W6XZ51"/>
<dbReference type="Proteomes" id="UP000520770">
    <property type="component" value="Unassembled WGS sequence"/>
</dbReference>
<dbReference type="Proteomes" id="UP000576087">
    <property type="component" value="Unassembled WGS sequence"/>
</dbReference>
<dbReference type="RefSeq" id="WP_183822077.1">
    <property type="nucleotide sequence ID" value="NZ_JACIGW010000001.1"/>
</dbReference>
<feature type="compositionally biased region" description="Polar residues" evidence="1">
    <location>
        <begin position="1"/>
        <end position="18"/>
    </location>
</feature>
<dbReference type="EMBL" id="JACIHM010000001">
    <property type="protein sequence ID" value="MBB4444293.1"/>
    <property type="molecule type" value="Genomic_DNA"/>
</dbReference>
<gene>
    <name evidence="3" type="ORF">GGE31_000076</name>
    <name evidence="2" type="ORF">GGE33_001709</name>
    <name evidence="4" type="ORF">GGE35_000075</name>
</gene>
<organism evidence="4 7">
    <name type="scientific">Aliirhizobium cellulosilyticum</name>
    <dbReference type="NCBI Taxonomy" id="393664"/>
    <lineage>
        <taxon>Bacteria</taxon>
        <taxon>Pseudomonadati</taxon>
        <taxon>Pseudomonadota</taxon>
        <taxon>Alphaproteobacteria</taxon>
        <taxon>Hyphomicrobiales</taxon>
        <taxon>Rhizobiaceae</taxon>
        <taxon>Aliirhizobium</taxon>
    </lineage>
</organism>
<evidence type="ECO:0000313" key="5">
    <source>
        <dbReference type="Proteomes" id="UP000520770"/>
    </source>
</evidence>
<dbReference type="EMBL" id="JACIGY010000001">
    <property type="protein sequence ID" value="MBB4409605.1"/>
    <property type="molecule type" value="Genomic_DNA"/>
</dbReference>
<protein>
    <submittedName>
        <fullName evidence="4">Uncharacterized protein</fullName>
    </submittedName>
</protein>
<proteinExistence type="predicted"/>
<feature type="region of interest" description="Disordered" evidence="1">
    <location>
        <begin position="1"/>
        <end position="35"/>
    </location>
</feature>
<dbReference type="EMBL" id="JACIGW010000001">
    <property type="protein sequence ID" value="MBB4348001.1"/>
    <property type="molecule type" value="Genomic_DNA"/>
</dbReference>
<accession>A0A7W6XZ51</accession>
<evidence type="ECO:0000313" key="6">
    <source>
        <dbReference type="Proteomes" id="UP000524535"/>
    </source>
</evidence>
<dbReference type="Proteomes" id="UP000524535">
    <property type="component" value="Unassembled WGS sequence"/>
</dbReference>
<name>A0A7W6XZ51_9HYPH</name>
<keyword evidence="6" id="KW-1185">Reference proteome</keyword>